<dbReference type="InterPro" id="IPR051275">
    <property type="entry name" value="Cell_adhesion_signaling"/>
</dbReference>
<keyword evidence="7" id="KW-0812">Transmembrane</keyword>
<keyword evidence="5" id="KW-0393">Immunoglobulin domain</keyword>
<accession>A0ABQ9FA43</accession>
<dbReference type="PANTHER" id="PTHR11640:SF31">
    <property type="entry name" value="IRREGULAR CHIASM C-ROUGHEST PROTEIN-RELATED"/>
    <property type="match status" value="1"/>
</dbReference>
<evidence type="ECO:0000256" key="2">
    <source>
        <dbReference type="ARBA" id="ARBA00023136"/>
    </source>
</evidence>
<evidence type="ECO:0000256" key="1">
    <source>
        <dbReference type="ARBA" id="ARBA00004479"/>
    </source>
</evidence>
<dbReference type="Gene3D" id="2.60.40.10">
    <property type="entry name" value="Immunoglobulins"/>
    <property type="match status" value="2"/>
</dbReference>
<feature type="region of interest" description="Disordered" evidence="6">
    <location>
        <begin position="281"/>
        <end position="301"/>
    </location>
</feature>
<evidence type="ECO:0000313" key="10">
    <source>
        <dbReference type="Proteomes" id="UP001217089"/>
    </source>
</evidence>
<evidence type="ECO:0000256" key="3">
    <source>
        <dbReference type="ARBA" id="ARBA00023157"/>
    </source>
</evidence>
<dbReference type="PROSITE" id="PS50835">
    <property type="entry name" value="IG_LIKE"/>
    <property type="match status" value="2"/>
</dbReference>
<sequence>MMSSSGEIQCYITYNDTGTGNSDVNISYSVYWNFTAIGSKNPVRVLQLDGMDTDISFNWSVSDKYKLKSPTCHNSKTTYMAGERTEFDCTVGYVGKKPPDVNWLMGNMPVNATDLQVKKNIIKATLGIKTSAGMNGHTYHCQISYAGIFSILCPTHSPLLLNRTVFTNFTQSSVLDPVQDVKIFVYPSIPHRKKYLYPRGTKIKLYCNGNGNPQPKFYWTFSPADGSGFRNLNDDHHYIITNASLSDQGNYTCTAISVIKNTKSSPVIINKYGYEHISHNTDSKISGSDKKDGKNSNKENSSDISISPYAIGAIVTAALAILLIVVFIMLVLKFKARDRRMRQQFSRIHDENLDDQEVELLDENIQPIVSNSDPIHVCPSNLSFF</sequence>
<dbReference type="PANTHER" id="PTHR11640">
    <property type="entry name" value="NEPHRIN"/>
    <property type="match status" value="1"/>
</dbReference>
<comment type="caution">
    <text evidence="9">The sequence shown here is derived from an EMBL/GenBank/DDBJ whole genome shotgun (WGS) entry which is preliminary data.</text>
</comment>
<evidence type="ECO:0000313" key="9">
    <source>
        <dbReference type="EMBL" id="KAJ8313135.1"/>
    </source>
</evidence>
<dbReference type="InterPro" id="IPR007110">
    <property type="entry name" value="Ig-like_dom"/>
</dbReference>
<keyword evidence="7" id="KW-1133">Transmembrane helix</keyword>
<evidence type="ECO:0000256" key="5">
    <source>
        <dbReference type="ARBA" id="ARBA00023319"/>
    </source>
</evidence>
<dbReference type="SMART" id="SM00409">
    <property type="entry name" value="IG"/>
    <property type="match status" value="1"/>
</dbReference>
<keyword evidence="3" id="KW-1015">Disulfide bond</keyword>
<gene>
    <name evidence="9" type="ORF">KUTeg_009311</name>
</gene>
<dbReference type="InterPro" id="IPR036179">
    <property type="entry name" value="Ig-like_dom_sf"/>
</dbReference>
<dbReference type="Pfam" id="PF07679">
    <property type="entry name" value="I-set"/>
    <property type="match status" value="1"/>
</dbReference>
<keyword evidence="10" id="KW-1185">Reference proteome</keyword>
<feature type="domain" description="Ig-like" evidence="8">
    <location>
        <begin position="70"/>
        <end position="144"/>
    </location>
</feature>
<evidence type="ECO:0000256" key="7">
    <source>
        <dbReference type="SAM" id="Phobius"/>
    </source>
</evidence>
<dbReference type="Pfam" id="PF13927">
    <property type="entry name" value="Ig_3"/>
    <property type="match status" value="1"/>
</dbReference>
<dbReference type="InterPro" id="IPR013098">
    <property type="entry name" value="Ig_I-set"/>
</dbReference>
<keyword evidence="2 7" id="KW-0472">Membrane</keyword>
<dbReference type="SUPFAM" id="SSF48726">
    <property type="entry name" value="Immunoglobulin"/>
    <property type="match status" value="1"/>
</dbReference>
<keyword evidence="4" id="KW-0325">Glycoprotein</keyword>
<comment type="subcellular location">
    <subcellularLocation>
        <location evidence="1">Membrane</location>
        <topology evidence="1">Single-pass type I membrane protein</topology>
    </subcellularLocation>
</comment>
<name>A0ABQ9FA43_TEGGR</name>
<protein>
    <recommendedName>
        <fullName evidence="8">Ig-like domain-containing protein</fullName>
    </recommendedName>
</protein>
<feature type="transmembrane region" description="Helical" evidence="7">
    <location>
        <begin position="309"/>
        <end position="332"/>
    </location>
</feature>
<organism evidence="9 10">
    <name type="scientific">Tegillarca granosa</name>
    <name type="common">Malaysian cockle</name>
    <name type="synonym">Anadara granosa</name>
    <dbReference type="NCBI Taxonomy" id="220873"/>
    <lineage>
        <taxon>Eukaryota</taxon>
        <taxon>Metazoa</taxon>
        <taxon>Spiralia</taxon>
        <taxon>Lophotrochozoa</taxon>
        <taxon>Mollusca</taxon>
        <taxon>Bivalvia</taxon>
        <taxon>Autobranchia</taxon>
        <taxon>Pteriomorphia</taxon>
        <taxon>Arcoida</taxon>
        <taxon>Arcoidea</taxon>
        <taxon>Arcidae</taxon>
        <taxon>Tegillarca</taxon>
    </lineage>
</organism>
<dbReference type="InterPro" id="IPR013783">
    <property type="entry name" value="Ig-like_fold"/>
</dbReference>
<reference evidence="9 10" key="1">
    <citation type="submission" date="2022-12" db="EMBL/GenBank/DDBJ databases">
        <title>Chromosome-level genome of Tegillarca granosa.</title>
        <authorList>
            <person name="Kim J."/>
        </authorList>
    </citation>
    <scope>NUCLEOTIDE SEQUENCE [LARGE SCALE GENOMIC DNA]</scope>
    <source>
        <strain evidence="9">Teg-2019</strain>
        <tissue evidence="9">Adductor muscle</tissue>
    </source>
</reference>
<dbReference type="InterPro" id="IPR003599">
    <property type="entry name" value="Ig_sub"/>
</dbReference>
<dbReference type="EMBL" id="JARBDR010000432">
    <property type="protein sequence ID" value="KAJ8313135.1"/>
    <property type="molecule type" value="Genomic_DNA"/>
</dbReference>
<feature type="domain" description="Ig-like" evidence="8">
    <location>
        <begin position="187"/>
        <end position="270"/>
    </location>
</feature>
<evidence type="ECO:0000259" key="8">
    <source>
        <dbReference type="PROSITE" id="PS50835"/>
    </source>
</evidence>
<evidence type="ECO:0000256" key="4">
    <source>
        <dbReference type="ARBA" id="ARBA00023180"/>
    </source>
</evidence>
<proteinExistence type="predicted"/>
<evidence type="ECO:0000256" key="6">
    <source>
        <dbReference type="SAM" id="MobiDB-lite"/>
    </source>
</evidence>
<dbReference type="Proteomes" id="UP001217089">
    <property type="component" value="Unassembled WGS sequence"/>
</dbReference>